<organism evidence="5 6">
    <name type="scientific">Paramormyrops kingsleyae</name>
    <dbReference type="NCBI Taxonomy" id="1676925"/>
    <lineage>
        <taxon>Eukaryota</taxon>
        <taxon>Metazoa</taxon>
        <taxon>Chordata</taxon>
        <taxon>Craniata</taxon>
        <taxon>Vertebrata</taxon>
        <taxon>Euteleostomi</taxon>
        <taxon>Actinopterygii</taxon>
        <taxon>Neopterygii</taxon>
        <taxon>Teleostei</taxon>
        <taxon>Osteoglossocephala</taxon>
        <taxon>Osteoglossomorpha</taxon>
        <taxon>Osteoglossiformes</taxon>
        <taxon>Mormyridae</taxon>
        <taxon>Paramormyrops</taxon>
    </lineage>
</organism>
<dbReference type="RefSeq" id="XP_023685659.1">
    <property type="nucleotide sequence ID" value="XM_023829891.2"/>
</dbReference>
<evidence type="ECO:0000313" key="6">
    <source>
        <dbReference type="Proteomes" id="UP000261540"/>
    </source>
</evidence>
<dbReference type="GO" id="GO:0005886">
    <property type="term" value="C:plasma membrane"/>
    <property type="evidence" value="ECO:0007669"/>
    <property type="project" value="TreeGrafter"/>
</dbReference>
<evidence type="ECO:0000259" key="4">
    <source>
        <dbReference type="PROSITE" id="PS50108"/>
    </source>
</evidence>
<dbReference type="GO" id="GO:0012505">
    <property type="term" value="C:endomembrane system"/>
    <property type="evidence" value="ECO:0007669"/>
    <property type="project" value="UniProtKB-SubCell"/>
</dbReference>
<dbReference type="PANTHER" id="PTHR15344:SF22">
    <property type="entry name" value="CDC42 EFFECTOR PROTEIN (RHO GTPASE-BINDING) 1B"/>
    <property type="match status" value="1"/>
</dbReference>
<dbReference type="GO" id="GO:0007266">
    <property type="term" value="P:Rho protein signal transduction"/>
    <property type="evidence" value="ECO:0007669"/>
    <property type="project" value="TreeGrafter"/>
</dbReference>
<dbReference type="InterPro" id="IPR029273">
    <property type="entry name" value="Cdc42_effect-like"/>
</dbReference>
<evidence type="ECO:0000313" key="5">
    <source>
        <dbReference type="Ensembl" id="ENSPKIP00000025222.1"/>
    </source>
</evidence>
<dbReference type="SMART" id="SM00285">
    <property type="entry name" value="PBD"/>
    <property type="match status" value="1"/>
</dbReference>
<feature type="domain" description="CRIB" evidence="4">
    <location>
        <begin position="31"/>
        <end position="45"/>
    </location>
</feature>
<dbReference type="STRING" id="1676925.ENSPKIP00000025222"/>
<dbReference type="GO" id="GO:0008360">
    <property type="term" value="P:regulation of cell shape"/>
    <property type="evidence" value="ECO:0007669"/>
    <property type="project" value="TreeGrafter"/>
</dbReference>
<dbReference type="AlphaFoldDB" id="A0A3B3S3B4"/>
<protein>
    <submittedName>
        <fullName evidence="5">CDC42 effector protein (Rho GTPase binding) 1b</fullName>
    </submittedName>
</protein>
<dbReference type="InterPro" id="IPR000095">
    <property type="entry name" value="CRIB_dom"/>
</dbReference>
<evidence type="ECO:0000256" key="3">
    <source>
        <dbReference type="SAM" id="MobiDB-lite"/>
    </source>
</evidence>
<evidence type="ECO:0000256" key="2">
    <source>
        <dbReference type="ARBA" id="ARBA00010770"/>
    </source>
</evidence>
<dbReference type="GeneTree" id="ENSGT00940000160068"/>
<dbReference type="Pfam" id="PF14957">
    <property type="entry name" value="BORG_CEP"/>
    <property type="match status" value="1"/>
</dbReference>
<reference evidence="5" key="2">
    <citation type="submission" date="2025-09" db="UniProtKB">
        <authorList>
            <consortium name="Ensembl"/>
        </authorList>
    </citation>
    <scope>IDENTIFICATION</scope>
</reference>
<dbReference type="Proteomes" id="UP000261540">
    <property type="component" value="Unplaced"/>
</dbReference>
<feature type="region of interest" description="Disordered" evidence="3">
    <location>
        <begin position="1"/>
        <end position="23"/>
    </location>
</feature>
<reference evidence="5" key="1">
    <citation type="submission" date="2025-08" db="UniProtKB">
        <authorList>
            <consortium name="Ensembl"/>
        </authorList>
    </citation>
    <scope>IDENTIFICATION</scope>
</reference>
<name>A0A3B3S3B4_9TELE</name>
<dbReference type="PROSITE" id="PS50108">
    <property type="entry name" value="CRIB"/>
    <property type="match status" value="1"/>
</dbReference>
<sequence length="342" mass="36694">MSLGKLPGMKSLMSGSQGRRPFKSDLSVDMISSPLGDFRHTMHVGRGGDVFGDTSFLSNYGGVAAGDGSSGGFFSRTLRHVRKTPSRPRCGSRELSPPPPPISPIIKNAISLPQLNLGGSNGCLQRVLFPNSPGSTYGMQSGFLTLPRPSRTDREPPPSSNTYTAELHYESISDCAGLPLARSDSLTSFTVDLGPSLMSEVFALIDNPACDLGANHSWMGEELEVSPRPTASGTAVTASTMELGLLKDWNGRRSPDIQGCLEEGGSPEMAMADVGAGHSVWQEPAMEPEKFQKAADVLDHHYGGRRLLKCLQTEDNPGGDSRVITQKRAPYAYPEEEDEIKV</sequence>
<dbReference type="GO" id="GO:0005856">
    <property type="term" value="C:cytoskeleton"/>
    <property type="evidence" value="ECO:0007669"/>
    <property type="project" value="TreeGrafter"/>
</dbReference>
<evidence type="ECO:0000256" key="1">
    <source>
        <dbReference type="ARBA" id="ARBA00004184"/>
    </source>
</evidence>
<dbReference type="InterPro" id="IPR051296">
    <property type="entry name" value="Cdc42_Effector_BORG/CEP"/>
</dbReference>
<keyword evidence="6" id="KW-1185">Reference proteome</keyword>
<dbReference type="GO" id="GO:0005737">
    <property type="term" value="C:cytoplasm"/>
    <property type="evidence" value="ECO:0007669"/>
    <property type="project" value="UniProtKB-ARBA"/>
</dbReference>
<feature type="region of interest" description="Disordered" evidence="3">
    <location>
        <begin position="82"/>
        <end position="101"/>
    </location>
</feature>
<comment type="subcellular location">
    <subcellularLocation>
        <location evidence="1">Endomembrane system</location>
        <topology evidence="1">Peripheral membrane protein</topology>
    </subcellularLocation>
</comment>
<dbReference type="GeneID" id="111853202"/>
<dbReference type="KEGG" id="pki:111853202"/>
<dbReference type="Pfam" id="PF00786">
    <property type="entry name" value="PBD"/>
    <property type="match status" value="1"/>
</dbReference>
<proteinExistence type="inferred from homology"/>
<accession>A0A3B3S3B4</accession>
<dbReference type="PANTHER" id="PTHR15344">
    <property type="entry name" value="CDC42 EFFECTOR PROTEIN BORG"/>
    <property type="match status" value="1"/>
</dbReference>
<dbReference type="Ensembl" id="ENSPKIT00000005949.1">
    <property type="protein sequence ID" value="ENSPKIP00000025222.1"/>
    <property type="gene ID" value="ENSPKIG00000008176.1"/>
</dbReference>
<dbReference type="GO" id="GO:0030838">
    <property type="term" value="P:positive regulation of actin filament polymerization"/>
    <property type="evidence" value="ECO:0007669"/>
    <property type="project" value="TreeGrafter"/>
</dbReference>
<comment type="similarity">
    <text evidence="2">Belongs to the BORG/CEP family.</text>
</comment>
<dbReference type="OrthoDB" id="9887345at2759"/>
<dbReference type="GO" id="GO:0031274">
    <property type="term" value="P:positive regulation of pseudopodium assembly"/>
    <property type="evidence" value="ECO:0007669"/>
    <property type="project" value="TreeGrafter"/>
</dbReference>
<dbReference type="GO" id="GO:0031267">
    <property type="term" value="F:small GTPase binding"/>
    <property type="evidence" value="ECO:0007669"/>
    <property type="project" value="TreeGrafter"/>
</dbReference>